<gene>
    <name evidence="2" type="ORF">N7458_003497</name>
</gene>
<dbReference type="Gene3D" id="3.10.129.10">
    <property type="entry name" value="Hotdog Thioesterase"/>
    <property type="match status" value="1"/>
</dbReference>
<feature type="domain" description="Thioesterase" evidence="1">
    <location>
        <begin position="97"/>
        <end position="156"/>
    </location>
</feature>
<dbReference type="InterPro" id="IPR029069">
    <property type="entry name" value="HotDog_dom_sf"/>
</dbReference>
<dbReference type="GeneID" id="81597123"/>
<dbReference type="InterPro" id="IPR006683">
    <property type="entry name" value="Thioestr_dom"/>
</dbReference>
<dbReference type="AlphaFoldDB" id="A0AAD6CHQ4"/>
<dbReference type="Pfam" id="PF03061">
    <property type="entry name" value="4HBT"/>
    <property type="match status" value="1"/>
</dbReference>
<comment type="caution">
    <text evidence="2">The sequence shown here is derived from an EMBL/GenBank/DDBJ whole genome shotgun (WGS) entry which is preliminary data.</text>
</comment>
<evidence type="ECO:0000259" key="1">
    <source>
        <dbReference type="Pfam" id="PF03061"/>
    </source>
</evidence>
<sequence>MGSIAPGALEDATQSSDQIDTFIQNHPVAISLRNDPEYTEVRPHLKVAERIRAQNFMTGALTGPRKISVPPYVFSKENGEKMVMLMHLGEDLCDYPGIVHNGLIAALFDEGLARCCFAALPHKVGVTANLNIEHHQPLMANSYIALSAETTELQGRKAWGHSQIETLSVDGQETTLIAEARGLFMEPRQIEVRLF</sequence>
<dbReference type="InterPro" id="IPR052061">
    <property type="entry name" value="PTE-AB_protein"/>
</dbReference>
<keyword evidence="3" id="KW-1185">Reference proteome</keyword>
<dbReference type="Proteomes" id="UP001213681">
    <property type="component" value="Unassembled WGS sequence"/>
</dbReference>
<dbReference type="PANTHER" id="PTHR47260">
    <property type="entry name" value="UPF0644 PROTEIN PB2B4.06"/>
    <property type="match status" value="1"/>
</dbReference>
<proteinExistence type="predicted"/>
<accession>A0AAD6CHQ4</accession>
<evidence type="ECO:0000313" key="3">
    <source>
        <dbReference type="Proteomes" id="UP001213681"/>
    </source>
</evidence>
<dbReference type="EMBL" id="JAPVEA010000002">
    <property type="protein sequence ID" value="KAJ5461945.1"/>
    <property type="molecule type" value="Genomic_DNA"/>
</dbReference>
<protein>
    <submittedName>
        <fullName evidence="2">Thioesterase family protein</fullName>
    </submittedName>
</protein>
<reference evidence="2" key="2">
    <citation type="journal article" date="2023" name="IMA Fungus">
        <title>Comparative genomic study of the Penicillium genus elucidates a diverse pangenome and 15 lateral gene transfer events.</title>
        <authorList>
            <person name="Petersen C."/>
            <person name="Sorensen T."/>
            <person name="Nielsen M.R."/>
            <person name="Sondergaard T.E."/>
            <person name="Sorensen J.L."/>
            <person name="Fitzpatrick D.A."/>
            <person name="Frisvad J.C."/>
            <person name="Nielsen K.L."/>
        </authorList>
    </citation>
    <scope>NUCLEOTIDE SEQUENCE</scope>
    <source>
        <strain evidence="2">IBT 16125</strain>
    </source>
</reference>
<name>A0AAD6CHQ4_9EURO</name>
<dbReference type="SUPFAM" id="SSF54637">
    <property type="entry name" value="Thioesterase/thiol ester dehydrase-isomerase"/>
    <property type="match status" value="1"/>
</dbReference>
<dbReference type="CDD" id="cd03443">
    <property type="entry name" value="PaaI_thioesterase"/>
    <property type="match status" value="1"/>
</dbReference>
<reference evidence="2" key="1">
    <citation type="submission" date="2022-12" db="EMBL/GenBank/DDBJ databases">
        <authorList>
            <person name="Petersen C."/>
        </authorList>
    </citation>
    <scope>NUCLEOTIDE SEQUENCE</scope>
    <source>
        <strain evidence="2">IBT 16125</strain>
    </source>
</reference>
<evidence type="ECO:0000313" key="2">
    <source>
        <dbReference type="EMBL" id="KAJ5461945.1"/>
    </source>
</evidence>
<dbReference type="PANTHER" id="PTHR47260:SF7">
    <property type="entry name" value="THIOESTERASE FAMILY PROTEIN (AFU_ORTHOLOGUE AFUA_1G10800)"/>
    <property type="match status" value="1"/>
</dbReference>
<dbReference type="RefSeq" id="XP_056770987.1">
    <property type="nucleotide sequence ID" value="XM_056906880.1"/>
</dbReference>
<organism evidence="2 3">
    <name type="scientific">Penicillium daleae</name>
    <dbReference type="NCBI Taxonomy" id="63821"/>
    <lineage>
        <taxon>Eukaryota</taxon>
        <taxon>Fungi</taxon>
        <taxon>Dikarya</taxon>
        <taxon>Ascomycota</taxon>
        <taxon>Pezizomycotina</taxon>
        <taxon>Eurotiomycetes</taxon>
        <taxon>Eurotiomycetidae</taxon>
        <taxon>Eurotiales</taxon>
        <taxon>Aspergillaceae</taxon>
        <taxon>Penicillium</taxon>
    </lineage>
</organism>